<dbReference type="GO" id="GO:0046983">
    <property type="term" value="F:protein dimerization activity"/>
    <property type="evidence" value="ECO:0007669"/>
    <property type="project" value="InterPro"/>
</dbReference>
<feature type="domain" description="O-methyltransferase dimerisation" evidence="1">
    <location>
        <begin position="14"/>
        <end position="78"/>
    </location>
</feature>
<evidence type="ECO:0000313" key="2">
    <source>
        <dbReference type="EMBL" id="EFJ29995.1"/>
    </source>
</evidence>
<protein>
    <recommendedName>
        <fullName evidence="1">O-methyltransferase dimerisation domain-containing protein</fullName>
    </recommendedName>
</protein>
<dbReference type="Proteomes" id="UP000001514">
    <property type="component" value="Unassembled WGS sequence"/>
</dbReference>
<dbReference type="Gene3D" id="1.10.10.10">
    <property type="entry name" value="Winged helix-like DNA-binding domain superfamily/Winged helix DNA-binding domain"/>
    <property type="match status" value="1"/>
</dbReference>
<dbReference type="AlphaFoldDB" id="D8RDC3"/>
<organism evidence="3">
    <name type="scientific">Selaginella moellendorffii</name>
    <name type="common">Spikemoss</name>
    <dbReference type="NCBI Taxonomy" id="88036"/>
    <lineage>
        <taxon>Eukaryota</taxon>
        <taxon>Viridiplantae</taxon>
        <taxon>Streptophyta</taxon>
        <taxon>Embryophyta</taxon>
        <taxon>Tracheophyta</taxon>
        <taxon>Lycopodiopsida</taxon>
        <taxon>Selaginellales</taxon>
        <taxon>Selaginellaceae</taxon>
        <taxon>Selaginella</taxon>
    </lineage>
</organism>
<sequence length="116" mass="12811">MARSEQMEAYSQFWSLTLGFAAPFARKAAVKLDIFNIVSKFSSEQGATLDETIQELRIKHDADSIQAERLFRLLSTQAALSSLLVGFGEGALEPDLLLRLGTGTVLGHERNLSIFH</sequence>
<proteinExistence type="predicted"/>
<gene>
    <name evidence="2" type="ORF">SELMODRAFT_410059</name>
</gene>
<keyword evidence="3" id="KW-1185">Reference proteome</keyword>
<dbReference type="InterPro" id="IPR012967">
    <property type="entry name" value="COMT_dimerisation"/>
</dbReference>
<dbReference type="KEGG" id="smo:SELMODRAFT_410059"/>
<evidence type="ECO:0000313" key="3">
    <source>
        <dbReference type="Proteomes" id="UP000001514"/>
    </source>
</evidence>
<dbReference type="EMBL" id="GL377576">
    <property type="protein sequence ID" value="EFJ29995.1"/>
    <property type="molecule type" value="Genomic_DNA"/>
</dbReference>
<evidence type="ECO:0000259" key="1">
    <source>
        <dbReference type="Pfam" id="PF08100"/>
    </source>
</evidence>
<reference evidence="2 3" key="1">
    <citation type="journal article" date="2011" name="Science">
        <title>The Selaginella genome identifies genetic changes associated with the evolution of vascular plants.</title>
        <authorList>
            <person name="Banks J.A."/>
            <person name="Nishiyama T."/>
            <person name="Hasebe M."/>
            <person name="Bowman J.L."/>
            <person name="Gribskov M."/>
            <person name="dePamphilis C."/>
            <person name="Albert V.A."/>
            <person name="Aono N."/>
            <person name="Aoyama T."/>
            <person name="Ambrose B.A."/>
            <person name="Ashton N.W."/>
            <person name="Axtell M.J."/>
            <person name="Barker E."/>
            <person name="Barker M.S."/>
            <person name="Bennetzen J.L."/>
            <person name="Bonawitz N.D."/>
            <person name="Chapple C."/>
            <person name="Cheng C."/>
            <person name="Correa L.G."/>
            <person name="Dacre M."/>
            <person name="DeBarry J."/>
            <person name="Dreyer I."/>
            <person name="Elias M."/>
            <person name="Engstrom E.M."/>
            <person name="Estelle M."/>
            <person name="Feng L."/>
            <person name="Finet C."/>
            <person name="Floyd S.K."/>
            <person name="Frommer W.B."/>
            <person name="Fujita T."/>
            <person name="Gramzow L."/>
            <person name="Gutensohn M."/>
            <person name="Harholt J."/>
            <person name="Hattori M."/>
            <person name="Heyl A."/>
            <person name="Hirai T."/>
            <person name="Hiwatashi Y."/>
            <person name="Ishikawa M."/>
            <person name="Iwata M."/>
            <person name="Karol K.G."/>
            <person name="Koehler B."/>
            <person name="Kolukisaoglu U."/>
            <person name="Kubo M."/>
            <person name="Kurata T."/>
            <person name="Lalonde S."/>
            <person name="Li K."/>
            <person name="Li Y."/>
            <person name="Litt A."/>
            <person name="Lyons E."/>
            <person name="Manning G."/>
            <person name="Maruyama T."/>
            <person name="Michael T.P."/>
            <person name="Mikami K."/>
            <person name="Miyazaki S."/>
            <person name="Morinaga S."/>
            <person name="Murata T."/>
            <person name="Mueller-Roeber B."/>
            <person name="Nelson D.R."/>
            <person name="Obara M."/>
            <person name="Oguri Y."/>
            <person name="Olmstead R.G."/>
            <person name="Onodera N."/>
            <person name="Petersen B.L."/>
            <person name="Pils B."/>
            <person name="Prigge M."/>
            <person name="Rensing S.A."/>
            <person name="Riano-Pachon D.M."/>
            <person name="Roberts A.W."/>
            <person name="Sato Y."/>
            <person name="Scheller H.V."/>
            <person name="Schulz B."/>
            <person name="Schulz C."/>
            <person name="Shakirov E.V."/>
            <person name="Shibagaki N."/>
            <person name="Shinohara N."/>
            <person name="Shippen D.E."/>
            <person name="Soerensen I."/>
            <person name="Sotooka R."/>
            <person name="Sugimoto N."/>
            <person name="Sugita M."/>
            <person name="Sumikawa N."/>
            <person name="Tanurdzic M."/>
            <person name="Theissen G."/>
            <person name="Ulvskov P."/>
            <person name="Wakazuki S."/>
            <person name="Weng J.K."/>
            <person name="Willats W.W."/>
            <person name="Wipf D."/>
            <person name="Wolf P.G."/>
            <person name="Yang L."/>
            <person name="Zimmer A.D."/>
            <person name="Zhu Q."/>
            <person name="Mitros T."/>
            <person name="Hellsten U."/>
            <person name="Loque D."/>
            <person name="Otillar R."/>
            <person name="Salamov A."/>
            <person name="Schmutz J."/>
            <person name="Shapiro H."/>
            <person name="Lindquist E."/>
            <person name="Lucas S."/>
            <person name="Rokhsar D."/>
            <person name="Grigoriev I.V."/>
        </authorList>
    </citation>
    <scope>NUCLEOTIDE SEQUENCE [LARGE SCALE GENOMIC DNA]</scope>
</reference>
<dbReference type="Gramene" id="EFJ29995">
    <property type="protein sequence ID" value="EFJ29995"/>
    <property type="gene ID" value="SELMODRAFT_410059"/>
</dbReference>
<name>D8RDC3_SELML</name>
<dbReference type="InterPro" id="IPR036390">
    <property type="entry name" value="WH_DNA-bd_sf"/>
</dbReference>
<dbReference type="HOGENOM" id="CLU_2101127_0_0_1"/>
<dbReference type="InParanoid" id="D8RDC3"/>
<dbReference type="Pfam" id="PF08100">
    <property type="entry name" value="Dimerisation"/>
    <property type="match status" value="1"/>
</dbReference>
<accession>D8RDC3</accession>
<dbReference type="InterPro" id="IPR036388">
    <property type="entry name" value="WH-like_DNA-bd_sf"/>
</dbReference>
<dbReference type="SUPFAM" id="SSF46785">
    <property type="entry name" value="Winged helix' DNA-binding domain"/>
    <property type="match status" value="1"/>
</dbReference>